<dbReference type="InterPro" id="IPR032800">
    <property type="entry name" value="TRP_N"/>
</dbReference>
<evidence type="ECO:0000256" key="9">
    <source>
        <dbReference type="SAM" id="SignalP"/>
    </source>
</evidence>
<comment type="subcellular location">
    <subcellularLocation>
        <location evidence="1">Membrane</location>
        <topology evidence="1">Multi-pass membrane protein</topology>
    </subcellularLocation>
</comment>
<evidence type="ECO:0000256" key="6">
    <source>
        <dbReference type="ARBA" id="ARBA00023136"/>
    </source>
</evidence>
<evidence type="ECO:0000256" key="8">
    <source>
        <dbReference type="SAM" id="Phobius"/>
    </source>
</evidence>
<dbReference type="Pfam" id="PF14558">
    <property type="entry name" value="TRP_N"/>
    <property type="match status" value="1"/>
</dbReference>
<feature type="domain" description="ML-like" evidence="10">
    <location>
        <begin position="23"/>
        <end position="162"/>
    </location>
</feature>
<feature type="transmembrane region" description="Helical" evidence="8">
    <location>
        <begin position="517"/>
        <end position="537"/>
    </location>
</feature>
<dbReference type="Proteomes" id="UP000644660">
    <property type="component" value="Unassembled WGS sequence"/>
</dbReference>
<dbReference type="GeneID" id="64858407"/>
<sequence length="790" mass="89645">MNPFQIIWYLLPFILLSTTEAKRNLRATSLVTCMEGSQVSSNSFDVVFHPDDGSLHYTLDLQTEIDSYILAYIDVYAYGFKIITKNFDVCSEDWKQFCPVHPGNIEIDSIEYISQDYINDIPNIAYSVPDIDAYVIVNIYDQNMTARLACIEIFFSNGKTVSQTGVKWASAVIAGIGLLLSAVLSAFGNSTAASHISANTMSLFLYFQSVAVIGMQHVHSVPPIAAAWCENMAWSMGLIYIHFMQKIFRWYVESTGGTPALFLTSTSQSVLTQRSWDYMRTLPLFKRAENILYGNSNTLIFRGIKRLGYSMGIENTSIVCTGFTFFVLCGYVLAGFIMVCKYSIYLAQRAGWIKPQKFREFNQSWKVILKGSLLRYIYIGFTQLTILGFWEFTERDSAAVIVISCLFIVLSVGLMVWAGYRTCYFGKKSIETYNNPAALLYGDERVLNKYGFFYTMFNASHYWWNVVLVSYIFVKSLFIGFAQASGKTQALAIFILDLGYFVAVIRYKPYLDRLTNFLNIFICTITVVNSFLFMFFSDLFGQPYAVSAIMGWVFFIMNAAFSFILLMMILVYTGIILFSKNPDIRFKPARDDRTSFQRHDIKGDDVKVSINEDLMALGNIAKDHAENWEYDMQNNPKENIFLGSDEENEYSTSSDLNRNVARKPTLTQKIFGKFGRKNRDDMDEKDGVNNSYSKEEGDGTYDYTTSSTSKSTSPTKKYPGLEHQRENSETGNGLIGSYESEALHFNKPSTVDLHSTNGGISSTGFSERDFSMNSLQQEQHKTDVLQGDFL</sequence>
<evidence type="ECO:0000313" key="11">
    <source>
        <dbReference type="EMBL" id="CAB4255364.1"/>
    </source>
</evidence>
<feature type="transmembrane region" description="Helical" evidence="8">
    <location>
        <begin position="398"/>
        <end position="420"/>
    </location>
</feature>
<dbReference type="InterPro" id="IPR010308">
    <property type="entry name" value="TRP_C"/>
</dbReference>
<dbReference type="RefSeq" id="XP_041407208.1">
    <property type="nucleotide sequence ID" value="XM_041551274.1"/>
</dbReference>
<evidence type="ECO:0000256" key="2">
    <source>
        <dbReference type="ARBA" id="ARBA00010642"/>
    </source>
</evidence>
<evidence type="ECO:0000259" key="10">
    <source>
        <dbReference type="SMART" id="SM01320"/>
    </source>
</evidence>
<feature type="compositionally biased region" description="Low complexity" evidence="7">
    <location>
        <begin position="700"/>
        <end position="718"/>
    </location>
</feature>
<feature type="transmembrane region" description="Helical" evidence="8">
    <location>
        <begin position="488"/>
        <end position="505"/>
    </location>
</feature>
<feature type="chain" id="PRO_5034272159" evidence="9">
    <location>
        <begin position="22"/>
        <end position="790"/>
    </location>
</feature>
<dbReference type="EMBL" id="CAEFZW010000006">
    <property type="protein sequence ID" value="CAB4255364.1"/>
    <property type="molecule type" value="Genomic_DNA"/>
</dbReference>
<feature type="compositionally biased region" description="Basic and acidic residues" evidence="7">
    <location>
        <begin position="677"/>
        <end position="697"/>
    </location>
</feature>
<evidence type="ECO:0000256" key="7">
    <source>
        <dbReference type="SAM" id="MobiDB-lite"/>
    </source>
</evidence>
<protein>
    <submittedName>
        <fullName evidence="11">Similar to Saccharomyces cerevisiae YGL139W FLC3 Putative FAD transporter, similar to Flc1p and Flc2p</fullName>
    </submittedName>
</protein>
<feature type="region of interest" description="Disordered" evidence="7">
    <location>
        <begin position="755"/>
        <end position="790"/>
    </location>
</feature>
<dbReference type="GO" id="GO:0055085">
    <property type="term" value="P:transmembrane transport"/>
    <property type="evidence" value="ECO:0007669"/>
    <property type="project" value="TreeGrafter"/>
</dbReference>
<dbReference type="PANTHER" id="PTHR31145">
    <property type="entry name" value="INTEGRAL MEMBRANE PROTEIN (AFU_ORTHOLOGUE AFUA_7G01610)"/>
    <property type="match status" value="1"/>
</dbReference>
<proteinExistence type="inferred from homology"/>
<keyword evidence="5 8" id="KW-1133">Transmembrane helix</keyword>
<dbReference type="Pfam" id="PF06011">
    <property type="entry name" value="TRP"/>
    <property type="match status" value="1"/>
</dbReference>
<reference evidence="11 12" key="1">
    <citation type="submission" date="2020-05" db="EMBL/GenBank/DDBJ databases">
        <authorList>
            <person name="Casaregola S."/>
            <person name="Devillers H."/>
            <person name="Grondin C."/>
        </authorList>
    </citation>
    <scope>NUCLEOTIDE SEQUENCE [LARGE SCALE GENOMIC DNA]</scope>
    <source>
        <strain evidence="11 12">CLIB 1767</strain>
    </source>
</reference>
<organism evidence="11 12">
    <name type="scientific">Maudiozyma barnettii</name>
    <dbReference type="NCBI Taxonomy" id="61262"/>
    <lineage>
        <taxon>Eukaryota</taxon>
        <taxon>Fungi</taxon>
        <taxon>Dikarya</taxon>
        <taxon>Ascomycota</taxon>
        <taxon>Saccharomycotina</taxon>
        <taxon>Saccharomycetes</taxon>
        <taxon>Saccharomycetales</taxon>
        <taxon>Saccharomycetaceae</taxon>
        <taxon>Maudiozyma</taxon>
    </lineage>
</organism>
<keyword evidence="4 9" id="KW-0732">Signal</keyword>
<dbReference type="GO" id="GO:0016020">
    <property type="term" value="C:membrane"/>
    <property type="evidence" value="ECO:0007669"/>
    <property type="project" value="UniProtKB-SubCell"/>
</dbReference>
<evidence type="ECO:0000256" key="4">
    <source>
        <dbReference type="ARBA" id="ARBA00022729"/>
    </source>
</evidence>
<evidence type="ECO:0000256" key="3">
    <source>
        <dbReference type="ARBA" id="ARBA00022692"/>
    </source>
</evidence>
<comment type="caution">
    <text evidence="11">The sequence shown here is derived from an EMBL/GenBank/DDBJ whole genome shotgun (WGS) entry which is preliminary data.</text>
</comment>
<feature type="compositionally biased region" description="Polar residues" evidence="7">
    <location>
        <begin position="755"/>
        <end position="777"/>
    </location>
</feature>
<accession>A0A8H2VGS0</accession>
<dbReference type="PANTHER" id="PTHR31145:SF4">
    <property type="entry name" value="FLAVIN CARRIER PROTEIN 1-RELATED"/>
    <property type="match status" value="1"/>
</dbReference>
<comment type="similarity">
    <text evidence="2">Belongs to the transient receptor potential (TRP) ion channel family.</text>
</comment>
<evidence type="ECO:0000256" key="5">
    <source>
        <dbReference type="ARBA" id="ARBA00022989"/>
    </source>
</evidence>
<keyword evidence="12" id="KW-1185">Reference proteome</keyword>
<evidence type="ECO:0000313" key="12">
    <source>
        <dbReference type="Proteomes" id="UP000644660"/>
    </source>
</evidence>
<feature type="transmembrane region" description="Helical" evidence="8">
    <location>
        <begin position="549"/>
        <end position="578"/>
    </location>
</feature>
<feature type="compositionally biased region" description="Basic and acidic residues" evidence="7">
    <location>
        <begin position="719"/>
        <end position="728"/>
    </location>
</feature>
<feature type="signal peptide" evidence="9">
    <location>
        <begin position="1"/>
        <end position="21"/>
    </location>
</feature>
<feature type="transmembrane region" description="Helical" evidence="8">
    <location>
        <begin position="373"/>
        <end position="392"/>
    </location>
</feature>
<keyword evidence="6 8" id="KW-0472">Membrane</keyword>
<keyword evidence="3 8" id="KW-0812">Transmembrane</keyword>
<evidence type="ECO:0000256" key="1">
    <source>
        <dbReference type="ARBA" id="ARBA00004141"/>
    </source>
</evidence>
<dbReference type="AlphaFoldDB" id="A0A8H2VGS0"/>
<dbReference type="GO" id="GO:0009272">
    <property type="term" value="P:fungal-type cell wall biogenesis"/>
    <property type="evidence" value="ECO:0007669"/>
    <property type="project" value="TreeGrafter"/>
</dbReference>
<feature type="transmembrane region" description="Helical" evidence="8">
    <location>
        <begin position="316"/>
        <end position="339"/>
    </location>
</feature>
<name>A0A8H2VGS0_9SACH</name>
<gene>
    <name evidence="11" type="ORF">KABA2_06S03762</name>
</gene>
<dbReference type="InterPro" id="IPR040241">
    <property type="entry name" value="TRP_Flc/Pkd2-like"/>
</dbReference>
<feature type="transmembrane region" description="Helical" evidence="8">
    <location>
        <begin position="462"/>
        <end position="482"/>
    </location>
</feature>
<feature type="region of interest" description="Disordered" evidence="7">
    <location>
        <begin position="671"/>
        <end position="735"/>
    </location>
</feature>
<dbReference type="SMART" id="SM01320">
    <property type="entry name" value="TRP_N"/>
    <property type="match status" value="1"/>
</dbReference>